<dbReference type="Proteomes" id="UP000636888">
    <property type="component" value="Unassembled WGS sequence"/>
</dbReference>
<evidence type="ECO:0000313" key="3">
    <source>
        <dbReference type="Proteomes" id="UP000636888"/>
    </source>
</evidence>
<dbReference type="InterPro" id="IPR036866">
    <property type="entry name" value="RibonucZ/Hydroxyglut_hydro"/>
</dbReference>
<sequence>MRLRVLGCSGAEFPGFLSSAFLLDDAILLDAGTIGAVLTEEEQWRIRDIFVTHAHLDHIKGIPLLADNVIIRNLQHQVTVHAIPEVIKALREHLMNNVIWPDFSTIPTAEAPVIRYQEIHPGQEFDFGAYRFRATPVNHSVPAVAYTVEKDGARLTYTGDTGPTYELWTMAGALDALIVEVSFPNALEELALLTGHLTCKLLEIELKKMKKLPRRILVTHPKPQYHETIREEVALLPFEGLELLKEGNVYDF</sequence>
<evidence type="ECO:0000313" key="2">
    <source>
        <dbReference type="EMBL" id="MBJ6726741.1"/>
    </source>
</evidence>
<gene>
    <name evidence="2" type="ORF">JFN93_18685</name>
</gene>
<accession>A0A8J7S925</accession>
<dbReference type="GO" id="GO:0047555">
    <property type="term" value="F:3',5'-cyclic-GMP phosphodiesterase activity"/>
    <property type="evidence" value="ECO:0007669"/>
    <property type="project" value="TreeGrafter"/>
</dbReference>
<proteinExistence type="predicted"/>
<dbReference type="RefSeq" id="WP_199385656.1">
    <property type="nucleotide sequence ID" value="NZ_JAEMHM010000017.1"/>
</dbReference>
<dbReference type="SUPFAM" id="SSF56281">
    <property type="entry name" value="Metallo-hydrolase/oxidoreductase"/>
    <property type="match status" value="1"/>
</dbReference>
<dbReference type="Gene3D" id="3.60.15.10">
    <property type="entry name" value="Ribonuclease Z/Hydroxyacylglutathione hydrolase-like"/>
    <property type="match status" value="1"/>
</dbReference>
<dbReference type="InterPro" id="IPR001279">
    <property type="entry name" value="Metallo-B-lactamas"/>
</dbReference>
<dbReference type="Pfam" id="PF12706">
    <property type="entry name" value="Lactamase_B_2"/>
    <property type="match status" value="1"/>
</dbReference>
<protein>
    <submittedName>
        <fullName evidence="2">3',5'-cyclic-nucleotide phosphodiesterase</fullName>
    </submittedName>
</protein>
<dbReference type="GO" id="GO:1902660">
    <property type="term" value="P:negative regulation of glucose mediated signaling pathway"/>
    <property type="evidence" value="ECO:0007669"/>
    <property type="project" value="TreeGrafter"/>
</dbReference>
<dbReference type="SMART" id="SM00849">
    <property type="entry name" value="Lactamase_B"/>
    <property type="match status" value="1"/>
</dbReference>
<comment type="caution">
    <text evidence="2">The sequence shown here is derived from an EMBL/GenBank/DDBJ whole genome shotgun (WGS) entry which is preliminary data.</text>
</comment>
<dbReference type="GO" id="GO:0004115">
    <property type="term" value="F:3',5'-cyclic-AMP phosphodiesterase activity"/>
    <property type="evidence" value="ECO:0007669"/>
    <property type="project" value="InterPro"/>
</dbReference>
<name>A0A8J7S925_9BACT</name>
<keyword evidence="3" id="KW-1185">Reference proteome</keyword>
<dbReference type="PRINTS" id="PR00388">
    <property type="entry name" value="PDIESTERASE2"/>
</dbReference>
<dbReference type="InterPro" id="IPR000396">
    <property type="entry name" value="Pdiesterase2"/>
</dbReference>
<dbReference type="AlphaFoldDB" id="A0A8J7S925"/>
<evidence type="ECO:0000259" key="1">
    <source>
        <dbReference type="SMART" id="SM00849"/>
    </source>
</evidence>
<organism evidence="2 3">
    <name type="scientific">Geomesophilobacter sediminis</name>
    <dbReference type="NCBI Taxonomy" id="2798584"/>
    <lineage>
        <taxon>Bacteria</taxon>
        <taxon>Pseudomonadati</taxon>
        <taxon>Thermodesulfobacteriota</taxon>
        <taxon>Desulfuromonadia</taxon>
        <taxon>Geobacterales</taxon>
        <taxon>Geobacteraceae</taxon>
        <taxon>Geomesophilobacter</taxon>
    </lineage>
</organism>
<dbReference type="EMBL" id="JAEMHM010000017">
    <property type="protein sequence ID" value="MBJ6726741.1"/>
    <property type="molecule type" value="Genomic_DNA"/>
</dbReference>
<dbReference type="PANTHER" id="PTHR28283">
    <property type="entry name" value="3',5'-CYCLIC-NUCLEOTIDE PHOSPHODIESTERASE 1"/>
    <property type="match status" value="1"/>
</dbReference>
<dbReference type="PANTHER" id="PTHR28283:SF1">
    <property type="entry name" value="3',5'-CYCLIC-NUCLEOTIDE PHOSPHODIESTERASE 1"/>
    <property type="match status" value="1"/>
</dbReference>
<feature type="domain" description="Metallo-beta-lactamase" evidence="1">
    <location>
        <begin position="17"/>
        <end position="196"/>
    </location>
</feature>
<dbReference type="GO" id="GO:0006198">
    <property type="term" value="P:cAMP catabolic process"/>
    <property type="evidence" value="ECO:0007669"/>
    <property type="project" value="InterPro"/>
</dbReference>
<reference evidence="2" key="1">
    <citation type="submission" date="2020-12" db="EMBL/GenBank/DDBJ databases">
        <title>Geomonas sp. Red875, isolated from river sediment.</title>
        <authorList>
            <person name="Xu Z."/>
            <person name="Zhang Z."/>
            <person name="Masuda Y."/>
            <person name="Itoh H."/>
            <person name="Senoo K."/>
        </authorList>
    </citation>
    <scope>NUCLEOTIDE SEQUENCE</scope>
    <source>
        <strain evidence="2">Red875</strain>
    </source>
</reference>
<dbReference type="CDD" id="cd07735">
    <property type="entry name" value="class_II_PDE_MBL-fold"/>
    <property type="match status" value="1"/>
</dbReference>